<dbReference type="GeneID" id="23861699"/>
<sequence length="107" mass="11411">MCPGGPPSIFPQITTNASSRPRCLQTPGRATVTCQRHSSQFRRAPSFNATPQQGSTNCGLMQLFLPGIVTADHRNLCRDGSVMVTALASGMVENESGYIERLGSTAL</sequence>
<dbReference type="KEGG" id="tbg:TbgDal_V740"/>
<feature type="region of interest" description="Disordered" evidence="1">
    <location>
        <begin position="1"/>
        <end position="28"/>
    </location>
</feature>
<accession>C9ZNF8</accession>
<organism evidence="2 3">
    <name type="scientific">Trypanosoma brucei gambiense (strain MHOM/CI/86/DAL972)</name>
    <dbReference type="NCBI Taxonomy" id="679716"/>
    <lineage>
        <taxon>Eukaryota</taxon>
        <taxon>Discoba</taxon>
        <taxon>Euglenozoa</taxon>
        <taxon>Kinetoplastea</taxon>
        <taxon>Metakinetoplastina</taxon>
        <taxon>Trypanosomatida</taxon>
        <taxon>Trypanosomatidae</taxon>
        <taxon>Trypanosoma</taxon>
    </lineage>
</organism>
<evidence type="ECO:0000313" key="2">
    <source>
        <dbReference type="EMBL" id="CBH10936.1"/>
    </source>
</evidence>
<protein>
    <submittedName>
        <fullName evidence="2">Uncharacterized protein</fullName>
    </submittedName>
</protein>
<proteinExistence type="predicted"/>
<dbReference type="EMBL" id="FN554968">
    <property type="protein sequence ID" value="CBH10936.1"/>
    <property type="molecule type" value="Genomic_DNA"/>
</dbReference>
<dbReference type="Proteomes" id="UP000002316">
    <property type="component" value="Chromosome 5"/>
</dbReference>
<evidence type="ECO:0000313" key="3">
    <source>
        <dbReference type="Proteomes" id="UP000002316"/>
    </source>
</evidence>
<evidence type="ECO:0000256" key="1">
    <source>
        <dbReference type="SAM" id="MobiDB-lite"/>
    </source>
</evidence>
<dbReference type="AlphaFoldDB" id="C9ZNF8"/>
<name>C9ZNF8_TRYB9</name>
<reference evidence="3" key="1">
    <citation type="journal article" date="2010" name="PLoS Negl. Trop. Dis.">
        <title>The genome sequence of Trypanosoma brucei gambiense, causative agent of chronic human african trypanosomiasis.</title>
        <authorList>
            <person name="Jackson A.P."/>
            <person name="Sanders M."/>
            <person name="Berry A."/>
            <person name="McQuillan J."/>
            <person name="Aslett M.A."/>
            <person name="Quail M.A."/>
            <person name="Chukualim B."/>
            <person name="Capewell P."/>
            <person name="MacLeod A."/>
            <person name="Melville S.E."/>
            <person name="Gibson W."/>
            <person name="Barry J.D."/>
            <person name="Berriman M."/>
            <person name="Hertz-Fowler C."/>
        </authorList>
    </citation>
    <scope>NUCLEOTIDE SEQUENCE [LARGE SCALE GENOMIC DNA]</scope>
    <source>
        <strain evidence="3">MHOM/CI/86/DAL972</strain>
    </source>
</reference>
<gene>
    <name evidence="2" type="ORF">TbgDal_V740</name>
</gene>
<dbReference type="RefSeq" id="XP_011773223.1">
    <property type="nucleotide sequence ID" value="XM_011774921.1"/>
</dbReference>